<sequence length="111" mass="12152">MATPFFPLPPPLSLASDLVSSIRLSGPTHLDTLTSRITRTIRTIKNGLEGELDDDVIRELKEGQDMVLQIEEVEQSPGAKREWETAVDSNDGSPGTQLSDEAGGYVLRLIF</sequence>
<evidence type="ECO:0000313" key="2">
    <source>
        <dbReference type="EMBL" id="KAH7146053.1"/>
    </source>
</evidence>
<gene>
    <name evidence="2" type="ORF">EDB81DRAFT_759368</name>
</gene>
<evidence type="ECO:0000256" key="1">
    <source>
        <dbReference type="SAM" id="MobiDB-lite"/>
    </source>
</evidence>
<dbReference type="Proteomes" id="UP000738349">
    <property type="component" value="Unassembled WGS sequence"/>
</dbReference>
<keyword evidence="3" id="KW-1185">Reference proteome</keyword>
<proteinExistence type="predicted"/>
<reference evidence="2" key="1">
    <citation type="journal article" date="2021" name="Nat. Commun.">
        <title>Genetic determinants of endophytism in the Arabidopsis root mycobiome.</title>
        <authorList>
            <person name="Mesny F."/>
            <person name="Miyauchi S."/>
            <person name="Thiergart T."/>
            <person name="Pickel B."/>
            <person name="Atanasova L."/>
            <person name="Karlsson M."/>
            <person name="Huettel B."/>
            <person name="Barry K.W."/>
            <person name="Haridas S."/>
            <person name="Chen C."/>
            <person name="Bauer D."/>
            <person name="Andreopoulos W."/>
            <person name="Pangilinan J."/>
            <person name="LaButti K."/>
            <person name="Riley R."/>
            <person name="Lipzen A."/>
            <person name="Clum A."/>
            <person name="Drula E."/>
            <person name="Henrissat B."/>
            <person name="Kohler A."/>
            <person name="Grigoriev I.V."/>
            <person name="Martin F.M."/>
            <person name="Hacquard S."/>
        </authorList>
    </citation>
    <scope>NUCLEOTIDE SEQUENCE</scope>
    <source>
        <strain evidence="2">MPI-CAGE-AT-0147</strain>
    </source>
</reference>
<feature type="region of interest" description="Disordered" evidence="1">
    <location>
        <begin position="74"/>
        <end position="99"/>
    </location>
</feature>
<organism evidence="2 3">
    <name type="scientific">Dactylonectria macrodidyma</name>
    <dbReference type="NCBI Taxonomy" id="307937"/>
    <lineage>
        <taxon>Eukaryota</taxon>
        <taxon>Fungi</taxon>
        <taxon>Dikarya</taxon>
        <taxon>Ascomycota</taxon>
        <taxon>Pezizomycotina</taxon>
        <taxon>Sordariomycetes</taxon>
        <taxon>Hypocreomycetidae</taxon>
        <taxon>Hypocreales</taxon>
        <taxon>Nectriaceae</taxon>
        <taxon>Dactylonectria</taxon>
    </lineage>
</organism>
<comment type="caution">
    <text evidence="2">The sequence shown here is derived from an EMBL/GenBank/DDBJ whole genome shotgun (WGS) entry which is preliminary data.</text>
</comment>
<dbReference type="EMBL" id="JAGMUV010000008">
    <property type="protein sequence ID" value="KAH7146053.1"/>
    <property type="molecule type" value="Genomic_DNA"/>
</dbReference>
<feature type="compositionally biased region" description="Polar residues" evidence="1">
    <location>
        <begin position="87"/>
        <end position="99"/>
    </location>
</feature>
<protein>
    <submittedName>
        <fullName evidence="2">Uncharacterized protein</fullName>
    </submittedName>
</protein>
<dbReference type="OrthoDB" id="10613895at2759"/>
<accession>A0A9P9EWS2</accession>
<dbReference type="AlphaFoldDB" id="A0A9P9EWS2"/>
<evidence type="ECO:0000313" key="3">
    <source>
        <dbReference type="Proteomes" id="UP000738349"/>
    </source>
</evidence>
<name>A0A9P9EWS2_9HYPO</name>